<feature type="domain" description="Concentrative nucleoside transporter C-terminal" evidence="10">
    <location>
        <begin position="402"/>
        <end position="622"/>
    </location>
</feature>
<dbReference type="Pfam" id="PF07670">
    <property type="entry name" value="Gate"/>
    <property type="match status" value="1"/>
</dbReference>
<evidence type="ECO:0000259" key="9">
    <source>
        <dbReference type="Pfam" id="PF01773"/>
    </source>
</evidence>
<feature type="transmembrane region" description="Helical" evidence="8">
    <location>
        <begin position="331"/>
        <end position="353"/>
    </location>
</feature>
<organism evidence="12 13">
    <name type="scientific">Pseudogymnoascus destructans (strain ATCC MYA-4855 / 20631-21)</name>
    <name type="common">Bat white-nose syndrome fungus</name>
    <name type="synonym">Geomyces destructans</name>
    <dbReference type="NCBI Taxonomy" id="658429"/>
    <lineage>
        <taxon>Eukaryota</taxon>
        <taxon>Fungi</taxon>
        <taxon>Dikarya</taxon>
        <taxon>Ascomycota</taxon>
        <taxon>Pezizomycotina</taxon>
        <taxon>Leotiomycetes</taxon>
        <taxon>Thelebolales</taxon>
        <taxon>Thelebolaceae</taxon>
        <taxon>Pseudogymnoascus</taxon>
    </lineage>
</organism>
<proteinExistence type="inferred from homology"/>
<dbReference type="VEuPathDB" id="FungiDB:GMDG_06258"/>
<accession>L8FT14</accession>
<evidence type="ECO:0000259" key="10">
    <source>
        <dbReference type="Pfam" id="PF07662"/>
    </source>
</evidence>
<keyword evidence="13" id="KW-1185">Reference proteome</keyword>
<evidence type="ECO:0000256" key="5">
    <source>
        <dbReference type="ARBA" id="ARBA00022989"/>
    </source>
</evidence>
<dbReference type="InterPro" id="IPR011657">
    <property type="entry name" value="CNT_C_dom"/>
</dbReference>
<keyword evidence="3" id="KW-1003">Cell membrane</keyword>
<evidence type="ECO:0000256" key="3">
    <source>
        <dbReference type="ARBA" id="ARBA00022475"/>
    </source>
</evidence>
<gene>
    <name evidence="12" type="ORF">GMDG_06258</name>
</gene>
<feature type="transmembrane region" description="Helical" evidence="8">
    <location>
        <begin position="599"/>
        <end position="625"/>
    </location>
</feature>
<feature type="region of interest" description="Disordered" evidence="7">
    <location>
        <begin position="1"/>
        <end position="58"/>
    </location>
</feature>
<dbReference type="InterPro" id="IPR008276">
    <property type="entry name" value="C_nuclsd_transpt"/>
</dbReference>
<comment type="similarity">
    <text evidence="2">Belongs to the concentrative nucleoside transporter (CNT) (TC 2.A.41) family.</text>
</comment>
<dbReference type="PANTHER" id="PTHR10590:SF4">
    <property type="entry name" value="SOLUTE CARRIER FAMILY 28 MEMBER 3"/>
    <property type="match status" value="1"/>
</dbReference>
<dbReference type="AlphaFoldDB" id="L8FT14"/>
<name>L8FT14_PSED2</name>
<dbReference type="InterPro" id="IPR002668">
    <property type="entry name" value="CNT_N_dom"/>
</dbReference>
<evidence type="ECO:0000313" key="12">
    <source>
        <dbReference type="EMBL" id="ELR03608.1"/>
    </source>
</evidence>
<sequence>MQHSSAEAIGGVGRAGHAPGTTGTTAMETDATRLRHGGGSVRDDGLYPTTDNNASTDRDSLRKLDLEINDTEEVKVARVHQEEVRSEDEEPGAIKKFIAKYRKQICVAIHVVIGTVMTGWWIAGLVLHRNDYGWLIPFLLWLFIMIRLVTFYIPSRYAMIPIAFLWKNIVQRLVYMIPPRFRLPLGALGTVAVILVGSMVAEETKDNTRANRAISCFGLAVFIFLFWATSKNRKLIKWHTVIVGMLAQFILAVFVLRTKAGYDIFNFIAYLAKSLLGFASKGTEFLTNADALTLGWFIINVIPPIIFFIALVQLLYYLGTLQFFISKFAHLFFYTMHVSGAEAVVAAASPFVGQGESAVLIRPFIPHLTDAELHQVMTSGFATIAGSVLAAYISMGINPQALISSCVMSIPASLAISKLRYPETEEPLTAGRIVVPAMEDEERPSNALHAFANGGWLGLKVAGMIVASLLCILSLLEVVNAVLTWWGHYLNIGSFNDGETHNLTIQFVLGYLFYPVSFLLGVDRSGGDILLVSKLIGMKIITNEFVAFSFLTSDAEYAHLSPRSRLIATYALCGFGNISSVGIQIGVLSQLAPGKGGGVARVAFSALLSGIVSTLTSASIAGMLVSDQATLFKVAPGH</sequence>
<evidence type="ECO:0000256" key="6">
    <source>
        <dbReference type="ARBA" id="ARBA00023136"/>
    </source>
</evidence>
<feature type="transmembrane region" description="Helical" evidence="8">
    <location>
        <begin position="105"/>
        <end position="126"/>
    </location>
</feature>
<evidence type="ECO:0008006" key="14">
    <source>
        <dbReference type="Google" id="ProtNLM"/>
    </source>
</evidence>
<dbReference type="Pfam" id="PF07662">
    <property type="entry name" value="Nucleos_tra2_C"/>
    <property type="match status" value="1"/>
</dbReference>
<keyword evidence="5 8" id="KW-1133">Transmembrane helix</keyword>
<evidence type="ECO:0000256" key="2">
    <source>
        <dbReference type="ARBA" id="ARBA00009033"/>
    </source>
</evidence>
<feature type="transmembrane region" description="Helical" evidence="8">
    <location>
        <begin position="529"/>
        <end position="551"/>
    </location>
</feature>
<dbReference type="GO" id="GO:0005886">
    <property type="term" value="C:plasma membrane"/>
    <property type="evidence" value="ECO:0007669"/>
    <property type="project" value="UniProtKB-SubCell"/>
</dbReference>
<feature type="transmembrane region" description="Helical" evidence="8">
    <location>
        <begin position="373"/>
        <end position="393"/>
    </location>
</feature>
<feature type="compositionally biased region" description="Low complexity" evidence="7">
    <location>
        <begin position="15"/>
        <end position="29"/>
    </location>
</feature>
<protein>
    <recommendedName>
        <fullName evidence="14">Concentrative nucleoside transporter C-terminal domain-containing protein</fullName>
    </recommendedName>
</protein>
<dbReference type="OrthoDB" id="6075923at2759"/>
<evidence type="ECO:0000256" key="7">
    <source>
        <dbReference type="SAM" id="MobiDB-lite"/>
    </source>
</evidence>
<feature type="transmembrane region" description="Helical" evidence="8">
    <location>
        <begin position="567"/>
        <end position="587"/>
    </location>
</feature>
<keyword evidence="6 8" id="KW-0472">Membrane</keyword>
<dbReference type="InterPro" id="IPR011642">
    <property type="entry name" value="Gate_dom"/>
</dbReference>
<evidence type="ECO:0000256" key="1">
    <source>
        <dbReference type="ARBA" id="ARBA00004651"/>
    </source>
</evidence>
<dbReference type="HOGENOM" id="CLU_016813_1_1_1"/>
<keyword evidence="4 8" id="KW-0812">Transmembrane</keyword>
<comment type="subcellular location">
    <subcellularLocation>
        <location evidence="1">Cell membrane</location>
        <topology evidence="1">Multi-pass membrane protein</topology>
    </subcellularLocation>
</comment>
<feature type="transmembrane region" description="Helical" evidence="8">
    <location>
        <begin position="236"/>
        <end position="257"/>
    </location>
</feature>
<feature type="transmembrane region" description="Helical" evidence="8">
    <location>
        <begin position="183"/>
        <end position="201"/>
    </location>
</feature>
<evidence type="ECO:0000256" key="8">
    <source>
        <dbReference type="SAM" id="Phobius"/>
    </source>
</evidence>
<dbReference type="Proteomes" id="UP000011064">
    <property type="component" value="Unassembled WGS sequence"/>
</dbReference>
<feature type="domain" description="Nucleoside transporter/FeoB GTPase Gate" evidence="11">
    <location>
        <begin position="299"/>
        <end position="396"/>
    </location>
</feature>
<evidence type="ECO:0000313" key="13">
    <source>
        <dbReference type="Proteomes" id="UP000011064"/>
    </source>
</evidence>
<evidence type="ECO:0000256" key="4">
    <source>
        <dbReference type="ARBA" id="ARBA00022692"/>
    </source>
</evidence>
<feature type="transmembrane region" description="Helical" evidence="8">
    <location>
        <begin position="132"/>
        <end position="150"/>
    </location>
</feature>
<feature type="transmembrane region" description="Helical" evidence="8">
    <location>
        <begin position="503"/>
        <end position="522"/>
    </location>
</feature>
<feature type="transmembrane region" description="Helical" evidence="8">
    <location>
        <begin position="294"/>
        <end position="319"/>
    </location>
</feature>
<dbReference type="EMBL" id="GL573320">
    <property type="protein sequence ID" value="ELR03608.1"/>
    <property type="molecule type" value="Genomic_DNA"/>
</dbReference>
<evidence type="ECO:0000259" key="11">
    <source>
        <dbReference type="Pfam" id="PF07670"/>
    </source>
</evidence>
<dbReference type="Pfam" id="PF01773">
    <property type="entry name" value="Nucleos_tra2_N"/>
    <property type="match status" value="1"/>
</dbReference>
<reference evidence="13" key="1">
    <citation type="submission" date="2010-09" db="EMBL/GenBank/DDBJ databases">
        <title>The genome sequence of Geomyces destructans 20631-21.</title>
        <authorList>
            <consortium name="The Broad Institute Genome Sequencing Platform"/>
            <person name="Cuomo C.A."/>
            <person name="Blehert D.S."/>
            <person name="Lorch J.M."/>
            <person name="Young S.K."/>
            <person name="Zeng Q."/>
            <person name="Gargeya S."/>
            <person name="Fitzgerald M."/>
            <person name="Haas B."/>
            <person name="Abouelleil A."/>
            <person name="Alvarado L."/>
            <person name="Arachchi H.M."/>
            <person name="Berlin A."/>
            <person name="Brown A."/>
            <person name="Chapman S.B."/>
            <person name="Chen Z."/>
            <person name="Dunbar C."/>
            <person name="Freedman E."/>
            <person name="Gearin G."/>
            <person name="Gellesch M."/>
            <person name="Goldberg J."/>
            <person name="Griggs A."/>
            <person name="Gujja S."/>
            <person name="Heiman D."/>
            <person name="Howarth C."/>
            <person name="Larson L."/>
            <person name="Lui A."/>
            <person name="MacDonald P.J.P."/>
            <person name="Montmayeur A."/>
            <person name="Murphy C."/>
            <person name="Neiman D."/>
            <person name="Pearson M."/>
            <person name="Priest M."/>
            <person name="Roberts A."/>
            <person name="Saif S."/>
            <person name="Shea T."/>
            <person name="Shenoy N."/>
            <person name="Sisk P."/>
            <person name="Stolte C."/>
            <person name="Sykes S."/>
            <person name="Wortman J."/>
            <person name="Nusbaum C."/>
            <person name="Birren B."/>
        </authorList>
    </citation>
    <scope>NUCLEOTIDE SEQUENCE [LARGE SCALE GENOMIC DNA]</scope>
    <source>
        <strain evidence="13">ATCC MYA-4855 / 20631-21</strain>
    </source>
</reference>
<dbReference type="STRING" id="658429.L8FT14"/>
<dbReference type="GO" id="GO:0015293">
    <property type="term" value="F:symporter activity"/>
    <property type="evidence" value="ECO:0007669"/>
    <property type="project" value="TreeGrafter"/>
</dbReference>
<dbReference type="GO" id="GO:0005337">
    <property type="term" value="F:nucleoside transmembrane transporter activity"/>
    <property type="evidence" value="ECO:0007669"/>
    <property type="project" value="InterPro"/>
</dbReference>
<dbReference type="PANTHER" id="PTHR10590">
    <property type="entry name" value="SODIUM/NUCLEOSIDE COTRANSPORTER"/>
    <property type="match status" value="1"/>
</dbReference>
<feature type="domain" description="Concentrative nucleoside transporter N-terminal" evidence="9">
    <location>
        <begin position="217"/>
        <end position="288"/>
    </location>
</feature>
<dbReference type="InParanoid" id="L8FT14"/>
<feature type="transmembrane region" description="Helical" evidence="8">
    <location>
        <begin position="213"/>
        <end position="230"/>
    </location>
</feature>
<feature type="transmembrane region" description="Helical" evidence="8">
    <location>
        <begin position="461"/>
        <end position="483"/>
    </location>
</feature>